<name>A0A6N2K449_SALVM</name>
<dbReference type="Gene3D" id="3.30.420.150">
    <property type="entry name" value="Exopolyphosphatase. Domain 2"/>
    <property type="match status" value="1"/>
</dbReference>
<comment type="similarity">
    <text evidence="1">Belongs to the GDA1/CD39 NTPase family.</text>
</comment>
<accession>A0A6N2K449</accession>
<reference evidence="4" key="1">
    <citation type="submission" date="2019-03" db="EMBL/GenBank/DDBJ databases">
        <authorList>
            <person name="Mank J."/>
            <person name="Almeida P."/>
        </authorList>
    </citation>
    <scope>NUCLEOTIDE SEQUENCE</scope>
    <source>
        <strain evidence="4">78183</strain>
    </source>
</reference>
<dbReference type="GO" id="GO:0017110">
    <property type="term" value="F:nucleoside diphosphate phosphatase activity"/>
    <property type="evidence" value="ECO:0007669"/>
    <property type="project" value="TreeGrafter"/>
</dbReference>
<dbReference type="GO" id="GO:0009134">
    <property type="term" value="P:nucleoside diphosphate catabolic process"/>
    <property type="evidence" value="ECO:0007669"/>
    <property type="project" value="TreeGrafter"/>
</dbReference>
<dbReference type="PANTHER" id="PTHR11782">
    <property type="entry name" value="ADENOSINE/GUANOSINE DIPHOSPHATASE"/>
    <property type="match status" value="1"/>
</dbReference>
<feature type="transmembrane region" description="Helical" evidence="3">
    <location>
        <begin position="317"/>
        <end position="338"/>
    </location>
</feature>
<evidence type="ECO:0000256" key="2">
    <source>
        <dbReference type="ARBA" id="ARBA00022801"/>
    </source>
</evidence>
<dbReference type="Gene3D" id="3.30.420.40">
    <property type="match status" value="1"/>
</dbReference>
<dbReference type="GO" id="GO:0016020">
    <property type="term" value="C:membrane"/>
    <property type="evidence" value="ECO:0007669"/>
    <property type="project" value="TreeGrafter"/>
</dbReference>
<keyword evidence="3" id="KW-0472">Membrane</keyword>
<gene>
    <name evidence="4" type="ORF">SVIM_LOCUS28632</name>
</gene>
<feature type="transmembrane region" description="Helical" evidence="3">
    <location>
        <begin position="21"/>
        <end position="42"/>
    </location>
</feature>
<dbReference type="Pfam" id="PF01150">
    <property type="entry name" value="GDA1_CD39"/>
    <property type="match status" value="1"/>
</dbReference>
<keyword evidence="2" id="KW-0378">Hydrolase</keyword>
<evidence type="ECO:0000256" key="3">
    <source>
        <dbReference type="SAM" id="Phobius"/>
    </source>
</evidence>
<protein>
    <recommendedName>
        <fullName evidence="5">Apyrase</fullName>
    </recommendedName>
</protein>
<keyword evidence="3" id="KW-1133">Transmembrane helix</keyword>
<keyword evidence="3" id="KW-0812">Transmembrane</keyword>
<sequence length="367" mass="41064">MEPKLPSKLKLSVMVFSHCKWGLKLCGVCLVILFLLLGVYFASNNAGEAVVKSGFYHYTVVVDCGSTGTRVNVYKCGNCKLSNWDLPILVHSYPDNSTQEQWVPRERHGDTPIFVLATAGLRRLLIEDARQVLDDVEDVVKEHSFVSKKSWIRPRLEKCKRTARAAAVNLSSLDWSQPADLNNCKTACLICDTLNFMAGTHPSRRFHALSGFFAVYNMLDLPPIANLTKIWEKAQQMCSKSWSDSSSTSRNQNIGKYCFRVPYMASLIEDALCLGDNEIVFGPGDLSWTLGASLVEVEKPWPSSVDATILSLKSKEVLYSSVLLFLLLLFISFIVYYSQIKLPMPGKKIPAVRLSLPSYIHPKLCPN</sequence>
<evidence type="ECO:0008006" key="5">
    <source>
        <dbReference type="Google" id="ProtNLM"/>
    </source>
</evidence>
<proteinExistence type="inferred from homology"/>
<organism evidence="4">
    <name type="scientific">Salix viminalis</name>
    <name type="common">Common osier</name>
    <name type="synonym">Basket willow</name>
    <dbReference type="NCBI Taxonomy" id="40686"/>
    <lineage>
        <taxon>Eukaryota</taxon>
        <taxon>Viridiplantae</taxon>
        <taxon>Streptophyta</taxon>
        <taxon>Embryophyta</taxon>
        <taxon>Tracheophyta</taxon>
        <taxon>Spermatophyta</taxon>
        <taxon>Magnoliopsida</taxon>
        <taxon>eudicotyledons</taxon>
        <taxon>Gunneridae</taxon>
        <taxon>Pentapetalae</taxon>
        <taxon>rosids</taxon>
        <taxon>fabids</taxon>
        <taxon>Malpighiales</taxon>
        <taxon>Salicaceae</taxon>
        <taxon>Saliceae</taxon>
        <taxon>Salix</taxon>
    </lineage>
</organism>
<dbReference type="AlphaFoldDB" id="A0A6N2K449"/>
<dbReference type="EMBL" id="CAADRP010000091">
    <property type="protein sequence ID" value="VFU22905.1"/>
    <property type="molecule type" value="Genomic_DNA"/>
</dbReference>
<evidence type="ECO:0000313" key="4">
    <source>
        <dbReference type="EMBL" id="VFU22905.1"/>
    </source>
</evidence>
<dbReference type="PANTHER" id="PTHR11782:SF92">
    <property type="entry name" value="APYRASE 7"/>
    <property type="match status" value="1"/>
</dbReference>
<dbReference type="InterPro" id="IPR000407">
    <property type="entry name" value="GDA1_CD39_NTPase"/>
</dbReference>
<evidence type="ECO:0000256" key="1">
    <source>
        <dbReference type="ARBA" id="ARBA00009283"/>
    </source>
</evidence>